<evidence type="ECO:0000313" key="2">
    <source>
        <dbReference type="EMBL" id="CAK0780329.1"/>
    </source>
</evidence>
<evidence type="ECO:0000256" key="1">
    <source>
        <dbReference type="SAM" id="MobiDB-lite"/>
    </source>
</evidence>
<reference evidence="2 3" key="1">
    <citation type="submission" date="2023-10" db="EMBL/GenBank/DDBJ databases">
        <authorList>
            <person name="Maclean D."/>
            <person name="Macfadyen A."/>
        </authorList>
    </citation>
    <scope>NUCLEOTIDE SEQUENCE [LARGE SCALE GENOMIC DNA]</scope>
</reference>
<name>A0AAV1I4V6_9CHLO</name>
<sequence>MSHGSPYRPGAQPKGGPGVSDGSPQRLAAQLRRGARGAEGRQQGLLQRYVLPLTPARLLQEWGAGGDMYAADKVR</sequence>
<proteinExistence type="predicted"/>
<dbReference type="AlphaFoldDB" id="A0AAV1I4V6"/>
<keyword evidence="3" id="KW-1185">Reference proteome</keyword>
<accession>A0AAV1I4V6</accession>
<dbReference type="Proteomes" id="UP001314263">
    <property type="component" value="Unassembled WGS sequence"/>
</dbReference>
<protein>
    <submittedName>
        <fullName evidence="2">Uncharacterized protein</fullName>
    </submittedName>
</protein>
<organism evidence="2 3">
    <name type="scientific">Coccomyxa viridis</name>
    <dbReference type="NCBI Taxonomy" id="1274662"/>
    <lineage>
        <taxon>Eukaryota</taxon>
        <taxon>Viridiplantae</taxon>
        <taxon>Chlorophyta</taxon>
        <taxon>core chlorophytes</taxon>
        <taxon>Trebouxiophyceae</taxon>
        <taxon>Trebouxiophyceae incertae sedis</taxon>
        <taxon>Coccomyxaceae</taxon>
        <taxon>Coccomyxa</taxon>
    </lineage>
</organism>
<gene>
    <name evidence="2" type="ORF">CVIRNUC_005014</name>
</gene>
<dbReference type="EMBL" id="CAUYUE010000006">
    <property type="protein sequence ID" value="CAK0780329.1"/>
    <property type="molecule type" value="Genomic_DNA"/>
</dbReference>
<feature type="region of interest" description="Disordered" evidence="1">
    <location>
        <begin position="1"/>
        <end position="42"/>
    </location>
</feature>
<evidence type="ECO:0000313" key="3">
    <source>
        <dbReference type="Proteomes" id="UP001314263"/>
    </source>
</evidence>
<comment type="caution">
    <text evidence="2">The sequence shown here is derived from an EMBL/GenBank/DDBJ whole genome shotgun (WGS) entry which is preliminary data.</text>
</comment>